<dbReference type="Pfam" id="PF23922">
    <property type="entry name" value="DUF7261"/>
    <property type="match status" value="1"/>
</dbReference>
<dbReference type="RefSeq" id="WP_006882321.1">
    <property type="nucleotide sequence ID" value="NZ_AOIU01000008.1"/>
</dbReference>
<dbReference type="eggNOG" id="arCOG07777">
    <property type="taxonomic scope" value="Archaea"/>
</dbReference>
<evidence type="ECO:0000313" key="2">
    <source>
        <dbReference type="EMBL" id="ELZ29199.1"/>
    </source>
</evidence>
<keyword evidence="1" id="KW-0812">Transmembrane</keyword>
<dbReference type="AlphaFoldDB" id="M0D4U7"/>
<keyword evidence="1" id="KW-1133">Transmembrane helix</keyword>
<dbReference type="InterPro" id="IPR055685">
    <property type="entry name" value="DUF7261"/>
</dbReference>
<sequence length="324" mass="34858">MAGVVLDTARDDRAQLLLAGAFVLAVGLIGLTLVLTSSTYTATLASHDNQVVRGSDAVAVRDTVEADLTDQFDEVFDGQPGAPSSSVETNLKTQFRETLYPLGNETGTHHARHGRLVNVTAPPSGGLFVEGSRIKQSSTDRFAEPNSLTGVLIDDWTAAEDVELRNATFKIESLTATSPATGFTLRLDSPESSGPEWTITLYQTGSSTMEIRTEGPDGGDWTCTRPRPDGTTNVFLDLDAGTAGGTHCRALAALEPDWNKYDVEFVNGNTVSGKYWMIVDAPPSSSKVMTDANRVVYGAQVRYRYHSATVSYETDLEVAPEEIT</sequence>
<reference evidence="2 3" key="1">
    <citation type="journal article" date="2014" name="PLoS Genet.">
        <title>Phylogenetically driven sequencing of extremely halophilic archaea reveals strategies for static and dynamic osmo-response.</title>
        <authorList>
            <person name="Becker E.A."/>
            <person name="Seitzer P.M."/>
            <person name="Tritt A."/>
            <person name="Larsen D."/>
            <person name="Krusor M."/>
            <person name="Yao A.I."/>
            <person name="Wu D."/>
            <person name="Madern D."/>
            <person name="Eisen J.A."/>
            <person name="Darling A.E."/>
            <person name="Facciotti M.T."/>
        </authorList>
    </citation>
    <scope>NUCLEOTIDE SEQUENCE [LARGE SCALE GENOMIC DNA]</scope>
    <source>
        <strain evidence="2 3">2-9-1</strain>
    </source>
</reference>
<dbReference type="STRING" id="797114.C475_03244"/>
<name>M0D4U7_9EURY</name>
<evidence type="ECO:0000313" key="3">
    <source>
        <dbReference type="Proteomes" id="UP000011626"/>
    </source>
</evidence>
<proteinExistence type="predicted"/>
<evidence type="ECO:0000256" key="1">
    <source>
        <dbReference type="SAM" id="Phobius"/>
    </source>
</evidence>
<keyword evidence="1" id="KW-0472">Membrane</keyword>
<dbReference type="EMBL" id="AOIU01000008">
    <property type="protein sequence ID" value="ELZ29199.1"/>
    <property type="molecule type" value="Genomic_DNA"/>
</dbReference>
<comment type="caution">
    <text evidence="2">The sequence shown here is derived from an EMBL/GenBank/DDBJ whole genome shotgun (WGS) entry which is preliminary data.</text>
</comment>
<protein>
    <submittedName>
        <fullName evidence="2">Uncharacterized protein</fullName>
    </submittedName>
</protein>
<dbReference type="Proteomes" id="UP000011626">
    <property type="component" value="Unassembled WGS sequence"/>
</dbReference>
<organism evidence="2 3">
    <name type="scientific">Halosimplex carlsbadense 2-9-1</name>
    <dbReference type="NCBI Taxonomy" id="797114"/>
    <lineage>
        <taxon>Archaea</taxon>
        <taxon>Methanobacteriati</taxon>
        <taxon>Methanobacteriota</taxon>
        <taxon>Stenosarchaea group</taxon>
        <taxon>Halobacteria</taxon>
        <taxon>Halobacteriales</taxon>
        <taxon>Haloarculaceae</taxon>
        <taxon>Halosimplex</taxon>
    </lineage>
</organism>
<gene>
    <name evidence="2" type="ORF">C475_03244</name>
</gene>
<feature type="transmembrane region" description="Helical" evidence="1">
    <location>
        <begin position="16"/>
        <end position="35"/>
    </location>
</feature>
<keyword evidence="3" id="KW-1185">Reference proteome</keyword>
<accession>M0D4U7</accession>
<dbReference type="OrthoDB" id="238714at2157"/>